<accession>A0A8D8G5X2</accession>
<dbReference type="AlphaFoldDB" id="A0A8D8G5X2"/>
<proteinExistence type="predicted"/>
<organism evidence="1">
    <name type="scientific">Culex pipiens</name>
    <name type="common">House mosquito</name>
    <dbReference type="NCBI Taxonomy" id="7175"/>
    <lineage>
        <taxon>Eukaryota</taxon>
        <taxon>Metazoa</taxon>
        <taxon>Ecdysozoa</taxon>
        <taxon>Arthropoda</taxon>
        <taxon>Hexapoda</taxon>
        <taxon>Insecta</taxon>
        <taxon>Pterygota</taxon>
        <taxon>Neoptera</taxon>
        <taxon>Endopterygota</taxon>
        <taxon>Diptera</taxon>
        <taxon>Nematocera</taxon>
        <taxon>Culicoidea</taxon>
        <taxon>Culicidae</taxon>
        <taxon>Culicinae</taxon>
        <taxon>Culicini</taxon>
        <taxon>Culex</taxon>
        <taxon>Culex</taxon>
    </lineage>
</organism>
<sequence length="108" mass="11782">MGSVATLRLCPQTASSSSSSWPSKFAAHFLVMVAVSSFQVDDVPRRSAPVPGNALAPFPHQDVLLDDHTRFEATLADALLTHRVEVGPISWNRQRVDRVEDGRIAGCR</sequence>
<reference evidence="1" key="1">
    <citation type="submission" date="2021-05" db="EMBL/GenBank/DDBJ databases">
        <authorList>
            <person name="Alioto T."/>
            <person name="Alioto T."/>
            <person name="Gomez Garrido J."/>
        </authorList>
    </citation>
    <scope>NUCLEOTIDE SEQUENCE</scope>
</reference>
<protein>
    <submittedName>
        <fullName evidence="1">(northern house mosquito) hypothetical protein</fullName>
    </submittedName>
</protein>
<dbReference type="EMBL" id="HBUE01125999">
    <property type="protein sequence ID" value="CAG6494804.1"/>
    <property type="molecule type" value="Transcribed_RNA"/>
</dbReference>
<name>A0A8D8G5X2_CULPI</name>
<evidence type="ECO:0000313" key="1">
    <source>
        <dbReference type="EMBL" id="CAG6494804.1"/>
    </source>
</evidence>